<dbReference type="InterPro" id="IPR040637">
    <property type="entry name" value="Ribosomal_uL10-like_insert"/>
</dbReference>
<dbReference type="Gene3D" id="3.90.105.20">
    <property type="match status" value="1"/>
</dbReference>
<evidence type="ECO:0000259" key="1">
    <source>
        <dbReference type="Pfam" id="PF17777"/>
    </source>
</evidence>
<dbReference type="InterPro" id="IPR043164">
    <property type="entry name" value="Ribosomal_uL10-like_insert_sf"/>
</dbReference>
<feature type="domain" description="Large ribosomal subunit protein uL10-like insertion" evidence="1">
    <location>
        <begin position="58"/>
        <end position="124"/>
    </location>
</feature>
<dbReference type="EMBL" id="HG996469">
    <property type="protein sequence ID" value="CAG1842732.1"/>
    <property type="molecule type" value="Genomic_DNA"/>
</dbReference>
<proteinExistence type="predicted"/>
<dbReference type="PANTHER" id="PTHR45841">
    <property type="entry name" value="MRNA TURNOVER PROTEIN 4 MRTO4"/>
    <property type="match status" value="1"/>
</dbReference>
<reference evidence="2" key="1">
    <citation type="submission" date="2021-03" db="EMBL/GenBank/DDBJ databases">
        <authorList>
            <consortium name="Genoscope - CEA"/>
            <person name="William W."/>
        </authorList>
    </citation>
    <scope>NUCLEOTIDE SEQUENCE</scope>
    <source>
        <strain evidence="2">Doubled-haploid Pahang</strain>
    </source>
</reference>
<evidence type="ECO:0000313" key="2">
    <source>
        <dbReference type="EMBL" id="CAG1842732.1"/>
    </source>
</evidence>
<name>A0A8D7A4M3_MUSAM</name>
<dbReference type="InterPro" id="IPR051742">
    <property type="entry name" value="Ribosome_Assembly_uL10"/>
</dbReference>
<protein>
    <submittedName>
        <fullName evidence="2">(wild Malaysian banana) hypothetical protein</fullName>
    </submittedName>
</protein>
<sequence>MRNQRLKEFRERLKSTSRFLKSPAFVNFLRYIFILYNSEIVLFKEVFLCRVFQEYDFARTVNVATEKVELKEGPLEQFTHEMEPYLRKQGLPVRLKKGVIGLVSDLAVCEQGMPLSSESARNLLTCLILDSDSHCLSSHLAKYHQQLFPEQLCCLP</sequence>
<dbReference type="AlphaFoldDB" id="A0A8D7A4M3"/>
<organism evidence="2">
    <name type="scientific">Musa acuminata subsp. malaccensis</name>
    <name type="common">Wild banana</name>
    <name type="synonym">Musa malaccensis</name>
    <dbReference type="NCBI Taxonomy" id="214687"/>
    <lineage>
        <taxon>Eukaryota</taxon>
        <taxon>Viridiplantae</taxon>
        <taxon>Streptophyta</taxon>
        <taxon>Embryophyta</taxon>
        <taxon>Tracheophyta</taxon>
        <taxon>Spermatophyta</taxon>
        <taxon>Magnoliopsida</taxon>
        <taxon>Liliopsida</taxon>
        <taxon>Zingiberales</taxon>
        <taxon>Musaceae</taxon>
        <taxon>Musa</taxon>
    </lineage>
</organism>
<dbReference type="Pfam" id="PF17777">
    <property type="entry name" value="RL10P_insert"/>
    <property type="match status" value="1"/>
</dbReference>
<dbReference type="FunFam" id="3.90.105.20:FF:000004">
    <property type="entry name" value="Ribosome assembly factor mrt4"/>
    <property type="match status" value="1"/>
</dbReference>
<dbReference type="PANTHER" id="PTHR45841:SF1">
    <property type="entry name" value="MRNA TURNOVER PROTEIN 4 HOMOLOG"/>
    <property type="match status" value="1"/>
</dbReference>
<accession>A0A8D7A4M3</accession>
<gene>
    <name evidence="2" type="ORF">GSMUA_125270.1</name>
</gene>